<name>A0A2H3TBQ0_FUSOX</name>
<comment type="similarity">
    <text evidence="4">Belongs to the WD repeat MDV1/CAF4 family.</text>
</comment>
<evidence type="ECO:0000256" key="1">
    <source>
        <dbReference type="ARBA" id="ARBA00022574"/>
    </source>
</evidence>
<evidence type="ECO:0000313" key="12">
    <source>
        <dbReference type="Proteomes" id="UP000219369"/>
    </source>
</evidence>
<evidence type="ECO:0000256" key="7">
    <source>
        <dbReference type="PROSITE-ProRule" id="PRU00221"/>
    </source>
</evidence>
<dbReference type="Proteomes" id="UP000219369">
    <property type="component" value="Unassembled WGS sequence"/>
</dbReference>
<dbReference type="Pfam" id="PF24883">
    <property type="entry name" value="NPHP3_N"/>
    <property type="match status" value="1"/>
</dbReference>
<comment type="function">
    <text evidence="6">Involved in mitochondrial fission. Acts as an adapter protein required to form mitochondrial fission complexes. Formation of these complexes is required to promote constriction and fission of the mitochondrial compartment at a late step in mitochondrial division.</text>
</comment>
<dbReference type="InterPro" id="IPR011047">
    <property type="entry name" value="Quinoprotein_ADH-like_sf"/>
</dbReference>
<feature type="domain" description="Nephrocystin 3-like N-terminal" evidence="10">
    <location>
        <begin position="406"/>
        <end position="584"/>
    </location>
</feature>
<protein>
    <recommendedName>
        <fullName evidence="5">Mitochondrial division protein 1</fullName>
    </recommendedName>
</protein>
<dbReference type="PROSITE" id="PS50294">
    <property type="entry name" value="WD_REPEATS_REGION"/>
    <property type="match status" value="1"/>
</dbReference>
<evidence type="ECO:0000259" key="10">
    <source>
        <dbReference type="Pfam" id="PF24883"/>
    </source>
</evidence>
<sequence length="1725" mass="192968">MRSRIKDLARKGKETLQATAGRPESMLTSSDSKQVSEDQVSSEYSSNTTTVAPSSYTNLSKTPQATENPTKADLPDRTKDVFNRSTVPDVSEPIKPYNSAAIWAEAYEKAKEDPDNFKLVTNMELYLTTKTDADDGTNDDLTTGDDMGRLKLVQEIAEDKLEDIPGARLSFQIRDRPIVVRQGVVKAIRVVNAFKPIISGAVAAEPHAALAWAGISTVLPILENVFQQDEDAANGLINIIFLMIRYQQLHEPGFASEFTDSGHHSESTRQLLSRIRTELIDIYAQVYLYQARFILQYATRGRAHRALRNALGADGWKELWKSIETTSQRIDQAVHDRIGTRTLDMWREVNDISVNVQKIETLQQEILESLKEIDQRQLLQSLNVTADATFDSRKTWSVEVPCLPGTQQRILKEIQDWTENSDSKPILWLEGMAGTGKTSISLTVAQALHERQSFTNGTPKPNSAFLGATFFFKQGDVTRNNTSEFFTTIAQCLASSLPDLKIHIADAIDNNSGIETKGPRQQLKELILGPLSLLDEKAFVPLRPIVVVDALDECVDKDAEALLGMLANIGDLGQVQLRFLFTSRGKAHISRGFRSLPDDLYCPMTLEKIESTSEEQQLNDISLYISHTMGEIAKKNGVHADWISQAEIRRLTDKANGLFIYAATACRFLDSDYFTDQGYRDEQLELIFNDEWETEGPQQTLDSIYTKVLEFADMKTSHKSLRDRVYSSISKILGFIAVLFRPVSVVTLSELLPMKRDQLNGILKQLHSIVSVPVDETSPIVIVHLSFRDFILSEQRSRGLPFRVEDVPMHRELLDRCLQTMSSSLRQDICDLSLPGALASEVSSSQIETCIPPYMRYGCQYWVDHLAKICENHTYTIESFNVGQVDLFLQEKFLFWLEVMSLIKEVSSVVPIINKLQNLIKPLEQVVLSDFVYDAKRFIQSNRWILEKRPLQIYCSALLFSPKKSVVRTQFEHLIPEWILKKPDTVDDWDLEVLTLRGHEEHIISIAFSPAHDLIASASFDNTTRIWDYVTGSERHVFQEPEQVLSVAFSSDGMKVAVGGYGGLLRVRDHERATQNDLGCSSKVREIAFSPTSNNILASLSDGGKLQIWNVDDMQLLFTHDAGTEDPEAYVEGLSFSSDGQFVATGSESGLVTLWKLDEAEPAATVHTGGKTHGIAFSQDSGIMAVGHDLPTRPPDWADFWDPQTIDFWHVTSPKPKLLRTFPILGTTSGLCFLPPDGQILSYKDSGEGIVLQKWATGDAMINFCPASNLGSSYTAWSRDGTLLAMVDNIDWVIRLYATPTDSKELEEALPTSSVEFLSDDRAVTYSVKSPTKRWKLVDGSVETVCGPVESIQHSPDRQLILLRLNNGHEFQIWDSNMGCCLQTFQDMVGMDFVPGRNCIASLSVSGEIRLLDTVSFEETFKVQLNDVTLPRRSKIKDGSVATVRLSPDGQLAVLHFDNGSRAGWGSPCQLWDLTKNEELALVFVDMVYAVTFSSEGNLVTVDALKLCPCTYVFDTATGETLQHLEWMNGLTFHPSENMFALIASDTNIAVWETVPLHEQFRLEADQNVEKLAISPTGKLAAVLPNEGGATSMVHLWDLSTRQMLGKCEINGGLSSLWFPTKGNFLGSNRGRLPLPVAPIEVGEEMIEQDLQSCFYILNGWVFQGRERLIWLPQSYQVLDEDRVDVSQVDVRGNTIAFAHSGDSLKFIQIDLDNTPVAKSYKRKL</sequence>
<dbReference type="Gene3D" id="3.40.50.300">
    <property type="entry name" value="P-loop containing nucleotide triphosphate hydrolases"/>
    <property type="match status" value="1"/>
</dbReference>
<dbReference type="InterPro" id="IPR015943">
    <property type="entry name" value="WD40/YVTN_repeat-like_dom_sf"/>
</dbReference>
<keyword evidence="3" id="KW-0175">Coiled coil</keyword>
<dbReference type="VEuPathDB" id="FungiDB:FOZG_10351"/>
<reference evidence="12" key="1">
    <citation type="submission" date="2016-09" db="EMBL/GenBank/DDBJ databases">
        <authorList>
            <person name="Guldener U."/>
        </authorList>
    </citation>
    <scope>NUCLEOTIDE SEQUENCE [LARGE SCALE GENOMIC DNA]</scope>
    <source>
        <strain evidence="12">V64-1</strain>
    </source>
</reference>
<evidence type="ECO:0000259" key="9">
    <source>
        <dbReference type="Pfam" id="PF17100"/>
    </source>
</evidence>
<feature type="compositionally biased region" description="Basic and acidic residues" evidence="8">
    <location>
        <begin position="1"/>
        <end position="14"/>
    </location>
</feature>
<keyword evidence="1 7" id="KW-0853">WD repeat</keyword>
<dbReference type="InterPro" id="IPR036322">
    <property type="entry name" value="WD40_repeat_dom_sf"/>
</dbReference>
<gene>
    <name evidence="11" type="ORF">FRV6_10199</name>
</gene>
<feature type="compositionally biased region" description="Polar residues" evidence="8">
    <location>
        <begin position="26"/>
        <end position="69"/>
    </location>
</feature>
<dbReference type="EMBL" id="FMJY01000005">
    <property type="protein sequence ID" value="SCO86072.1"/>
    <property type="molecule type" value="Genomic_DNA"/>
</dbReference>
<evidence type="ECO:0000256" key="8">
    <source>
        <dbReference type="SAM" id="MobiDB-lite"/>
    </source>
</evidence>
<dbReference type="Gene3D" id="2.130.10.10">
    <property type="entry name" value="YVTN repeat-like/Quinoprotein amine dehydrogenase"/>
    <property type="match status" value="3"/>
</dbReference>
<evidence type="ECO:0000256" key="2">
    <source>
        <dbReference type="ARBA" id="ARBA00022737"/>
    </source>
</evidence>
<feature type="domain" description="NWD NACHT-NTPase N-terminal" evidence="9">
    <location>
        <begin position="102"/>
        <end position="331"/>
    </location>
</feature>
<dbReference type="VEuPathDB" id="FungiDB:FOXG_06634"/>
<dbReference type="SUPFAM" id="SSF50998">
    <property type="entry name" value="Quinoprotein alcohol dehydrogenase-like"/>
    <property type="match status" value="1"/>
</dbReference>
<dbReference type="PANTHER" id="PTHR22847">
    <property type="entry name" value="WD40 REPEAT PROTEIN"/>
    <property type="match status" value="1"/>
</dbReference>
<dbReference type="SMART" id="SM00320">
    <property type="entry name" value="WD40"/>
    <property type="match status" value="7"/>
</dbReference>
<dbReference type="VEuPathDB" id="FungiDB:FOIG_09882"/>
<dbReference type="InterPro" id="IPR027417">
    <property type="entry name" value="P-loop_NTPase"/>
</dbReference>
<dbReference type="VEuPathDB" id="FungiDB:FOC1_g10003015"/>
<accession>A0A2H3TBQ0</accession>
<dbReference type="Pfam" id="PF00400">
    <property type="entry name" value="WD40"/>
    <property type="match status" value="3"/>
</dbReference>
<dbReference type="Pfam" id="PF17100">
    <property type="entry name" value="NACHT_N"/>
    <property type="match status" value="1"/>
</dbReference>
<evidence type="ECO:0000256" key="4">
    <source>
        <dbReference type="ARBA" id="ARBA00038415"/>
    </source>
</evidence>
<evidence type="ECO:0000313" key="11">
    <source>
        <dbReference type="EMBL" id="SCO86072.1"/>
    </source>
</evidence>
<dbReference type="VEuPathDB" id="FungiDB:FOC4_g10003938"/>
<feature type="compositionally biased region" description="Basic and acidic residues" evidence="8">
    <location>
        <begin position="73"/>
        <end position="82"/>
    </location>
</feature>
<dbReference type="VEuPathDB" id="FungiDB:HZS61_011139"/>
<proteinExistence type="inferred from homology"/>
<evidence type="ECO:0000256" key="3">
    <source>
        <dbReference type="ARBA" id="ARBA00023054"/>
    </source>
</evidence>
<evidence type="ECO:0000256" key="5">
    <source>
        <dbReference type="ARBA" id="ARBA00039789"/>
    </source>
</evidence>
<dbReference type="InterPro" id="IPR056884">
    <property type="entry name" value="NPHP3-like_N"/>
</dbReference>
<evidence type="ECO:0000256" key="6">
    <source>
        <dbReference type="ARBA" id="ARBA00043913"/>
    </source>
</evidence>
<dbReference type="OrthoDB" id="538223at2759"/>
<organism evidence="11 12">
    <name type="scientific">Fusarium oxysporum</name>
    <name type="common">Fusarium vascular wilt</name>
    <dbReference type="NCBI Taxonomy" id="5507"/>
    <lineage>
        <taxon>Eukaryota</taxon>
        <taxon>Fungi</taxon>
        <taxon>Dikarya</taxon>
        <taxon>Ascomycota</taxon>
        <taxon>Pezizomycotina</taxon>
        <taxon>Sordariomycetes</taxon>
        <taxon>Hypocreomycetidae</taxon>
        <taxon>Hypocreales</taxon>
        <taxon>Nectriaceae</taxon>
        <taxon>Fusarium</taxon>
        <taxon>Fusarium oxysporum species complex</taxon>
    </lineage>
</organism>
<dbReference type="SUPFAM" id="SSF52540">
    <property type="entry name" value="P-loop containing nucleoside triphosphate hydrolases"/>
    <property type="match status" value="1"/>
</dbReference>
<feature type="repeat" description="WD" evidence="7">
    <location>
        <begin position="1124"/>
        <end position="1165"/>
    </location>
</feature>
<feature type="region of interest" description="Disordered" evidence="8">
    <location>
        <begin position="1"/>
        <end position="87"/>
    </location>
</feature>
<dbReference type="SUPFAM" id="SSF50978">
    <property type="entry name" value="WD40 repeat-like"/>
    <property type="match status" value="1"/>
</dbReference>
<dbReference type="PANTHER" id="PTHR22847:SF637">
    <property type="entry name" value="WD REPEAT DOMAIN 5B"/>
    <property type="match status" value="1"/>
</dbReference>
<feature type="repeat" description="WD" evidence="7">
    <location>
        <begin position="996"/>
        <end position="1037"/>
    </location>
</feature>
<keyword evidence="2" id="KW-0677">Repeat</keyword>
<dbReference type="InterPro" id="IPR001680">
    <property type="entry name" value="WD40_rpt"/>
</dbReference>
<dbReference type="PROSITE" id="PS50082">
    <property type="entry name" value="WD_REPEATS_2"/>
    <property type="match status" value="2"/>
</dbReference>
<dbReference type="InterPro" id="IPR031359">
    <property type="entry name" value="NACHT_N"/>
</dbReference>